<protein>
    <submittedName>
        <fullName evidence="2">Uncharacterized protein</fullName>
    </submittedName>
</protein>
<sequence>MLKPIVPLDRVSLEVYGGDVDHECIRSLVEAKISFSAQDPPGWVSIFPSKEVHPYAWVLLLTSQEHRSTYGASGNKRRKKDNSGSDLQLEGCGIWLLLGSTTGDKDGNDSSVLRLNGYPRVASCSGNKGVGCGCNKEAGSSSNQGRWQRQQQEATAATEKKAATATEEDGRDSNRRRWQWQQQEDGSGSNWKMTAVATEEDSSGSNRRRWQRQ</sequence>
<feature type="compositionally biased region" description="Polar residues" evidence="1">
    <location>
        <begin position="138"/>
        <end position="152"/>
    </location>
</feature>
<organism evidence="2 3">
    <name type="scientific">Ensete ventricosum</name>
    <name type="common">Abyssinian banana</name>
    <name type="synonym">Musa ensete</name>
    <dbReference type="NCBI Taxonomy" id="4639"/>
    <lineage>
        <taxon>Eukaryota</taxon>
        <taxon>Viridiplantae</taxon>
        <taxon>Streptophyta</taxon>
        <taxon>Embryophyta</taxon>
        <taxon>Tracheophyta</taxon>
        <taxon>Spermatophyta</taxon>
        <taxon>Magnoliopsida</taxon>
        <taxon>Liliopsida</taxon>
        <taxon>Zingiberales</taxon>
        <taxon>Musaceae</taxon>
        <taxon>Ensete</taxon>
    </lineage>
</organism>
<dbReference type="AlphaFoldDB" id="A0A426ZSI9"/>
<evidence type="ECO:0000313" key="3">
    <source>
        <dbReference type="Proteomes" id="UP000287651"/>
    </source>
</evidence>
<evidence type="ECO:0000256" key="1">
    <source>
        <dbReference type="SAM" id="MobiDB-lite"/>
    </source>
</evidence>
<dbReference type="Proteomes" id="UP000287651">
    <property type="component" value="Unassembled WGS sequence"/>
</dbReference>
<comment type="caution">
    <text evidence="2">The sequence shown here is derived from an EMBL/GenBank/DDBJ whole genome shotgun (WGS) entry which is preliminary data.</text>
</comment>
<reference evidence="2 3" key="1">
    <citation type="journal article" date="2014" name="Agronomy (Basel)">
        <title>A Draft Genome Sequence for Ensete ventricosum, the Drought-Tolerant Tree Against Hunger.</title>
        <authorList>
            <person name="Harrison J."/>
            <person name="Moore K.A."/>
            <person name="Paszkiewicz K."/>
            <person name="Jones T."/>
            <person name="Grant M."/>
            <person name="Ambacheew D."/>
            <person name="Muzemil S."/>
            <person name="Studholme D.J."/>
        </authorList>
    </citation>
    <scope>NUCLEOTIDE SEQUENCE [LARGE SCALE GENOMIC DNA]</scope>
</reference>
<evidence type="ECO:0000313" key="2">
    <source>
        <dbReference type="EMBL" id="RRT67002.1"/>
    </source>
</evidence>
<accession>A0A426ZSI9</accession>
<gene>
    <name evidence="2" type="ORF">B296_00039662</name>
</gene>
<proteinExistence type="predicted"/>
<feature type="region of interest" description="Disordered" evidence="1">
    <location>
        <begin position="137"/>
        <end position="213"/>
    </location>
</feature>
<name>A0A426ZSI9_ENSVE</name>
<feature type="compositionally biased region" description="Polar residues" evidence="1">
    <location>
        <begin position="179"/>
        <end position="192"/>
    </location>
</feature>
<dbReference type="EMBL" id="AMZH03005204">
    <property type="protein sequence ID" value="RRT67002.1"/>
    <property type="molecule type" value="Genomic_DNA"/>
</dbReference>